<name>A0A6A4T7U6_SCOMX</name>
<dbReference type="AlphaFoldDB" id="A0A6A4T7U6"/>
<organism evidence="1 2">
    <name type="scientific">Scophthalmus maximus</name>
    <name type="common">Turbot</name>
    <name type="synonym">Psetta maxima</name>
    <dbReference type="NCBI Taxonomy" id="52904"/>
    <lineage>
        <taxon>Eukaryota</taxon>
        <taxon>Metazoa</taxon>
        <taxon>Chordata</taxon>
        <taxon>Craniata</taxon>
        <taxon>Vertebrata</taxon>
        <taxon>Euteleostomi</taxon>
        <taxon>Actinopterygii</taxon>
        <taxon>Neopterygii</taxon>
        <taxon>Teleostei</taxon>
        <taxon>Neoteleostei</taxon>
        <taxon>Acanthomorphata</taxon>
        <taxon>Carangaria</taxon>
        <taxon>Pleuronectiformes</taxon>
        <taxon>Pleuronectoidei</taxon>
        <taxon>Scophthalmidae</taxon>
        <taxon>Scophthalmus</taxon>
    </lineage>
</organism>
<evidence type="ECO:0000313" key="1">
    <source>
        <dbReference type="EMBL" id="KAF0043616.1"/>
    </source>
</evidence>
<reference evidence="1 2" key="1">
    <citation type="submission" date="2019-06" db="EMBL/GenBank/DDBJ databases">
        <title>Draft genomes of female and male turbot (Scophthalmus maximus).</title>
        <authorList>
            <person name="Xu H."/>
            <person name="Xu X.-W."/>
            <person name="Shao C."/>
            <person name="Chen S."/>
        </authorList>
    </citation>
    <scope>NUCLEOTIDE SEQUENCE [LARGE SCALE GENOMIC DNA]</scope>
    <source>
        <strain evidence="1">Ysfricsl-2016a</strain>
        <tissue evidence="1">Blood</tissue>
    </source>
</reference>
<evidence type="ECO:0000313" key="2">
    <source>
        <dbReference type="Proteomes" id="UP000438429"/>
    </source>
</evidence>
<accession>A0A6A4T7U6</accession>
<gene>
    <name evidence="1" type="ORF">F2P81_004953</name>
</gene>
<sequence>MLAVFELLRHLRSTVFSPISDRFHTQAMSIGRSISRSLQKLSSDLYDSFDAHIMCQIKIVHELYIVTLHSPKFIIEYHISHSQTNVIVVHAGTSAKCKIINFAAADPRVRYSLICNPVNICRTASYFLQTHERGNLRTVALDDNTSDICTLIMSPAGKRTIKV</sequence>
<comment type="caution">
    <text evidence="1">The sequence shown here is derived from an EMBL/GenBank/DDBJ whole genome shotgun (WGS) entry which is preliminary data.</text>
</comment>
<proteinExistence type="predicted"/>
<protein>
    <submittedName>
        <fullName evidence="1">Uncharacterized protein</fullName>
    </submittedName>
</protein>
<dbReference type="EMBL" id="VEVO01000004">
    <property type="protein sequence ID" value="KAF0043616.1"/>
    <property type="molecule type" value="Genomic_DNA"/>
</dbReference>
<dbReference type="Proteomes" id="UP000438429">
    <property type="component" value="Unassembled WGS sequence"/>
</dbReference>